<keyword evidence="5" id="KW-0175">Coiled coil</keyword>
<evidence type="ECO:0000256" key="5">
    <source>
        <dbReference type="SAM" id="Coils"/>
    </source>
</evidence>
<feature type="region of interest" description="Disordered" evidence="6">
    <location>
        <begin position="70"/>
        <end position="103"/>
    </location>
</feature>
<protein>
    <submittedName>
        <fullName evidence="9">Uncharacterized protein</fullName>
    </submittedName>
</protein>
<evidence type="ECO:0000256" key="1">
    <source>
        <dbReference type="ARBA" id="ARBA00006914"/>
    </source>
</evidence>
<dbReference type="GO" id="GO:0045815">
    <property type="term" value="P:transcription initiation-coupled chromatin remodeling"/>
    <property type="evidence" value="ECO:0007669"/>
    <property type="project" value="TreeGrafter"/>
</dbReference>
<dbReference type="InterPro" id="IPR027417">
    <property type="entry name" value="P-loop_NTPase"/>
</dbReference>
<evidence type="ECO:0000256" key="2">
    <source>
        <dbReference type="ARBA" id="ARBA00022741"/>
    </source>
</evidence>
<dbReference type="PROSITE" id="PS00674">
    <property type="entry name" value="AAA"/>
    <property type="match status" value="1"/>
</dbReference>
<dbReference type="Pfam" id="PF00004">
    <property type="entry name" value="AAA"/>
    <property type="match status" value="1"/>
</dbReference>
<name>A0A5J4WMS5_9EUKA</name>
<sequence>MRKGADVLSKWVGETERQLRLLFATAQQNAPSIIFFDEIDGLAPVRSAKQDHIHSSVVATLLSLMDGLDSRDGSGDGKKKHQDKQIHQSSSSSYSSHQHSHSHSNASFRGVVVIAATNRPDNVDPALRRPGRFDREFVFSLPDRNARLDILKIHTRNWKPKPPNESILESVANATHGCTGADLKAISTEALLSALRRTHPQIYKSDGNAWSGKIIIPTLSDFEIALHTVSPSGQRSAADSHFTGQALQQPHFTLLRPYLSDLCTRIRKAIGEQGSGQLSASAHIIFLLEPIPVIDLSFPALLSDNDSGTAEEALAKRIRNALTLSKQKNRQQGNQQIIAEASYQRDFRILARTVVTKIQRSAKFRTLDDDIIQLWEIYADEYAMQLKKKKREENKEKKNKKKFEREEYCYLKNIHKYSKIQFHSKYLYLNIHSQKVH</sequence>
<feature type="coiled-coil region" evidence="5">
    <location>
        <begin position="379"/>
        <end position="407"/>
    </location>
</feature>
<dbReference type="GO" id="GO:0003682">
    <property type="term" value="F:chromatin binding"/>
    <property type="evidence" value="ECO:0007669"/>
    <property type="project" value="TreeGrafter"/>
</dbReference>
<dbReference type="AlphaFoldDB" id="A0A5J4WMS5"/>
<comment type="similarity">
    <text evidence="1 4">Belongs to the AAA ATPase family.</text>
</comment>
<feature type="domain" description="AAA ATPase AAA+ lid" evidence="8">
    <location>
        <begin position="168"/>
        <end position="206"/>
    </location>
</feature>
<dbReference type="EMBL" id="SNRW01001463">
    <property type="protein sequence ID" value="KAA6396290.1"/>
    <property type="molecule type" value="Genomic_DNA"/>
</dbReference>
<dbReference type="InterPro" id="IPR003960">
    <property type="entry name" value="ATPase_AAA_CS"/>
</dbReference>
<dbReference type="Pfam" id="PF17862">
    <property type="entry name" value="AAA_lid_3"/>
    <property type="match status" value="1"/>
</dbReference>
<dbReference type="OrthoDB" id="5421at2759"/>
<evidence type="ECO:0000256" key="3">
    <source>
        <dbReference type="ARBA" id="ARBA00022840"/>
    </source>
</evidence>
<dbReference type="InterPro" id="IPR045199">
    <property type="entry name" value="ATAD2-like"/>
</dbReference>
<dbReference type="GO" id="GO:0006337">
    <property type="term" value="P:nucleosome disassembly"/>
    <property type="evidence" value="ECO:0007669"/>
    <property type="project" value="TreeGrafter"/>
</dbReference>
<comment type="caution">
    <text evidence="9">The sequence shown here is derived from an EMBL/GenBank/DDBJ whole genome shotgun (WGS) entry which is preliminary data.</text>
</comment>
<dbReference type="GO" id="GO:0016887">
    <property type="term" value="F:ATP hydrolysis activity"/>
    <property type="evidence" value="ECO:0007669"/>
    <property type="project" value="InterPro"/>
</dbReference>
<organism evidence="9 10">
    <name type="scientific">Streblomastix strix</name>
    <dbReference type="NCBI Taxonomy" id="222440"/>
    <lineage>
        <taxon>Eukaryota</taxon>
        <taxon>Metamonada</taxon>
        <taxon>Preaxostyla</taxon>
        <taxon>Oxymonadida</taxon>
        <taxon>Streblomastigidae</taxon>
        <taxon>Streblomastix</taxon>
    </lineage>
</organism>
<evidence type="ECO:0000256" key="4">
    <source>
        <dbReference type="RuleBase" id="RU003651"/>
    </source>
</evidence>
<dbReference type="SUPFAM" id="SSF52540">
    <property type="entry name" value="P-loop containing nucleoside triphosphate hydrolases"/>
    <property type="match status" value="1"/>
</dbReference>
<dbReference type="GO" id="GO:0005634">
    <property type="term" value="C:nucleus"/>
    <property type="evidence" value="ECO:0007669"/>
    <property type="project" value="TreeGrafter"/>
</dbReference>
<dbReference type="InterPro" id="IPR003959">
    <property type="entry name" value="ATPase_AAA_core"/>
</dbReference>
<proteinExistence type="inferred from homology"/>
<evidence type="ECO:0000313" key="10">
    <source>
        <dbReference type="Proteomes" id="UP000324800"/>
    </source>
</evidence>
<accession>A0A5J4WMS5</accession>
<evidence type="ECO:0000259" key="7">
    <source>
        <dbReference type="Pfam" id="PF00004"/>
    </source>
</evidence>
<keyword evidence="2 4" id="KW-0547">Nucleotide-binding</keyword>
<reference evidence="9 10" key="1">
    <citation type="submission" date="2019-03" db="EMBL/GenBank/DDBJ databases">
        <title>Single cell metagenomics reveals metabolic interactions within the superorganism composed of flagellate Streblomastix strix and complex community of Bacteroidetes bacteria on its surface.</title>
        <authorList>
            <person name="Treitli S.C."/>
            <person name="Kolisko M."/>
            <person name="Husnik F."/>
            <person name="Keeling P."/>
            <person name="Hampl V."/>
        </authorList>
    </citation>
    <scope>NUCLEOTIDE SEQUENCE [LARGE SCALE GENOMIC DNA]</scope>
    <source>
        <strain evidence="9">ST1C</strain>
    </source>
</reference>
<evidence type="ECO:0000256" key="6">
    <source>
        <dbReference type="SAM" id="MobiDB-lite"/>
    </source>
</evidence>
<dbReference type="PANTHER" id="PTHR23069">
    <property type="entry name" value="AAA DOMAIN-CONTAINING"/>
    <property type="match status" value="1"/>
</dbReference>
<evidence type="ECO:0000259" key="8">
    <source>
        <dbReference type="Pfam" id="PF17862"/>
    </source>
</evidence>
<dbReference type="InterPro" id="IPR041569">
    <property type="entry name" value="AAA_lid_3"/>
</dbReference>
<dbReference type="PANTHER" id="PTHR23069:SF0">
    <property type="entry name" value="TAT-BINDING HOMOLOG 7"/>
    <property type="match status" value="1"/>
</dbReference>
<dbReference type="GO" id="GO:0042393">
    <property type="term" value="F:histone binding"/>
    <property type="evidence" value="ECO:0007669"/>
    <property type="project" value="TreeGrafter"/>
</dbReference>
<feature type="compositionally biased region" description="Low complexity" evidence="6">
    <location>
        <begin position="87"/>
        <end position="97"/>
    </location>
</feature>
<dbReference type="Gene3D" id="3.40.50.300">
    <property type="entry name" value="P-loop containing nucleotide triphosphate hydrolases"/>
    <property type="match status" value="1"/>
</dbReference>
<dbReference type="Proteomes" id="UP000324800">
    <property type="component" value="Unassembled WGS sequence"/>
</dbReference>
<feature type="domain" description="ATPase AAA-type core" evidence="7">
    <location>
        <begin position="3"/>
        <end position="140"/>
    </location>
</feature>
<dbReference type="Gene3D" id="1.10.8.60">
    <property type="match status" value="1"/>
</dbReference>
<gene>
    <name evidence="9" type="ORF">EZS28_008183</name>
</gene>
<dbReference type="GO" id="GO:0005524">
    <property type="term" value="F:ATP binding"/>
    <property type="evidence" value="ECO:0007669"/>
    <property type="project" value="UniProtKB-KW"/>
</dbReference>
<evidence type="ECO:0000313" key="9">
    <source>
        <dbReference type="EMBL" id="KAA6396290.1"/>
    </source>
</evidence>
<keyword evidence="3 4" id="KW-0067">ATP-binding</keyword>
<dbReference type="GO" id="GO:0006334">
    <property type="term" value="P:nucleosome assembly"/>
    <property type="evidence" value="ECO:0007669"/>
    <property type="project" value="TreeGrafter"/>
</dbReference>